<name>A0A8C5TRB7_9PASS</name>
<reference evidence="1" key="1">
    <citation type="submission" date="2025-08" db="UniProtKB">
        <authorList>
            <consortium name="Ensembl"/>
        </authorList>
    </citation>
    <scope>IDENTIFICATION</scope>
</reference>
<proteinExistence type="predicted"/>
<evidence type="ECO:0008006" key="3">
    <source>
        <dbReference type="Google" id="ProtNLM"/>
    </source>
</evidence>
<accession>A0A8C5TRB7</accession>
<dbReference type="AlphaFoldDB" id="A0A8C5TRB7"/>
<evidence type="ECO:0000313" key="2">
    <source>
        <dbReference type="Proteomes" id="UP000694560"/>
    </source>
</evidence>
<reference evidence="1" key="2">
    <citation type="submission" date="2025-09" db="UniProtKB">
        <authorList>
            <consortium name="Ensembl"/>
        </authorList>
    </citation>
    <scope>IDENTIFICATION</scope>
</reference>
<dbReference type="Proteomes" id="UP000694560">
    <property type="component" value="Unplaced"/>
</dbReference>
<keyword evidence="2" id="KW-1185">Reference proteome</keyword>
<dbReference type="InterPro" id="IPR011993">
    <property type="entry name" value="PH-like_dom_sf"/>
</dbReference>
<sequence length="98" mass="11057">MEFAELIKTPRADNVVLHRPFHAAVEGTLCLTGHHLIFSSRRHDNARNSFFLFCCRFVGSLGTIVIKCKRSEDYPAGHPGMEESNIASSIEVRSYHQP</sequence>
<evidence type="ECO:0000313" key="1">
    <source>
        <dbReference type="Ensembl" id="ENSMCSP00000010764.1"/>
    </source>
</evidence>
<protein>
    <recommendedName>
        <fullName evidence="3">GRAM domain-containing protein</fullName>
    </recommendedName>
</protein>
<dbReference type="Gene3D" id="2.30.29.30">
    <property type="entry name" value="Pleckstrin-homology domain (PH domain)/Phosphotyrosine-binding domain (PTB)"/>
    <property type="match status" value="1"/>
</dbReference>
<dbReference type="Ensembl" id="ENSMCST00000011040.1">
    <property type="protein sequence ID" value="ENSMCSP00000010764.1"/>
    <property type="gene ID" value="ENSMCSG00000007636.1"/>
</dbReference>
<organism evidence="1 2">
    <name type="scientific">Malurus cyaneus samueli</name>
    <dbReference type="NCBI Taxonomy" id="2593467"/>
    <lineage>
        <taxon>Eukaryota</taxon>
        <taxon>Metazoa</taxon>
        <taxon>Chordata</taxon>
        <taxon>Craniata</taxon>
        <taxon>Vertebrata</taxon>
        <taxon>Euteleostomi</taxon>
        <taxon>Archelosauria</taxon>
        <taxon>Archosauria</taxon>
        <taxon>Dinosauria</taxon>
        <taxon>Saurischia</taxon>
        <taxon>Theropoda</taxon>
        <taxon>Coelurosauria</taxon>
        <taxon>Aves</taxon>
        <taxon>Neognathae</taxon>
        <taxon>Neoaves</taxon>
        <taxon>Telluraves</taxon>
        <taxon>Australaves</taxon>
        <taxon>Passeriformes</taxon>
        <taxon>Meliphagoidea</taxon>
        <taxon>Maluridae</taxon>
        <taxon>Malurus</taxon>
    </lineage>
</organism>
<dbReference type="OrthoDB" id="9244546at2759"/>
<dbReference type="SUPFAM" id="SSF50729">
    <property type="entry name" value="PH domain-like"/>
    <property type="match status" value="1"/>
</dbReference>